<dbReference type="GO" id="GO:0003830">
    <property type="term" value="F:beta-1,4-mannosylglycoprotein 4-beta-N-acetylglucosaminyltransferase activity"/>
    <property type="evidence" value="ECO:0007669"/>
    <property type="project" value="InterPro"/>
</dbReference>
<keyword evidence="2" id="KW-1185">Reference proteome</keyword>
<evidence type="ECO:0000313" key="1">
    <source>
        <dbReference type="EMBL" id="KAK3900724.1"/>
    </source>
</evidence>
<proteinExistence type="predicted"/>
<dbReference type="GO" id="GO:0016020">
    <property type="term" value="C:membrane"/>
    <property type="evidence" value="ECO:0007669"/>
    <property type="project" value="InterPro"/>
</dbReference>
<evidence type="ECO:0000313" key="2">
    <source>
        <dbReference type="Proteomes" id="UP001303889"/>
    </source>
</evidence>
<dbReference type="Proteomes" id="UP001303889">
    <property type="component" value="Unassembled WGS sequence"/>
</dbReference>
<dbReference type="Pfam" id="PF04724">
    <property type="entry name" value="Glyco_transf_17"/>
    <property type="match status" value="2"/>
</dbReference>
<name>A0AAN6RS33_9PEZI</name>
<dbReference type="GO" id="GO:0006044">
    <property type="term" value="P:N-acetylglucosamine metabolic process"/>
    <property type="evidence" value="ECO:0007669"/>
    <property type="project" value="TreeGrafter"/>
</dbReference>
<gene>
    <name evidence="1" type="ORF">C8A05DRAFT_35634</name>
</gene>
<dbReference type="PANTHER" id="PTHR12224">
    <property type="entry name" value="BETA-1,4-MANNOSYL-GLYCOPROTEIN BETA-1,4-N-ACETYLGLUCOSAMINYL-TRANSFERASE"/>
    <property type="match status" value="1"/>
</dbReference>
<reference evidence="1" key="1">
    <citation type="journal article" date="2023" name="Mol. Phylogenet. Evol.">
        <title>Genome-scale phylogeny and comparative genomics of the fungal order Sordariales.</title>
        <authorList>
            <person name="Hensen N."/>
            <person name="Bonometti L."/>
            <person name="Westerberg I."/>
            <person name="Brannstrom I.O."/>
            <person name="Guillou S."/>
            <person name="Cros-Aarteil S."/>
            <person name="Calhoun S."/>
            <person name="Haridas S."/>
            <person name="Kuo A."/>
            <person name="Mondo S."/>
            <person name="Pangilinan J."/>
            <person name="Riley R."/>
            <person name="LaButti K."/>
            <person name="Andreopoulos B."/>
            <person name="Lipzen A."/>
            <person name="Chen C."/>
            <person name="Yan M."/>
            <person name="Daum C."/>
            <person name="Ng V."/>
            <person name="Clum A."/>
            <person name="Steindorff A."/>
            <person name="Ohm R.A."/>
            <person name="Martin F."/>
            <person name="Silar P."/>
            <person name="Natvig D.O."/>
            <person name="Lalanne C."/>
            <person name="Gautier V."/>
            <person name="Ament-Velasquez S.L."/>
            <person name="Kruys A."/>
            <person name="Hutchinson M.I."/>
            <person name="Powell A.J."/>
            <person name="Barry K."/>
            <person name="Miller A.N."/>
            <person name="Grigoriev I.V."/>
            <person name="Debuchy R."/>
            <person name="Gladieux P."/>
            <person name="Hiltunen Thoren M."/>
            <person name="Johannesson H."/>
        </authorList>
    </citation>
    <scope>NUCLEOTIDE SEQUENCE</scope>
    <source>
        <strain evidence="1">CBS 103.79</strain>
    </source>
</reference>
<organism evidence="1 2">
    <name type="scientific">Staphylotrichum tortipilum</name>
    <dbReference type="NCBI Taxonomy" id="2831512"/>
    <lineage>
        <taxon>Eukaryota</taxon>
        <taxon>Fungi</taxon>
        <taxon>Dikarya</taxon>
        <taxon>Ascomycota</taxon>
        <taxon>Pezizomycotina</taxon>
        <taxon>Sordariomycetes</taxon>
        <taxon>Sordariomycetidae</taxon>
        <taxon>Sordariales</taxon>
        <taxon>Chaetomiaceae</taxon>
        <taxon>Staphylotrichum</taxon>
    </lineage>
</organism>
<dbReference type="AlphaFoldDB" id="A0AAN6RS33"/>
<protein>
    <submittedName>
        <fullName evidence="1">Glycosyltransferase</fullName>
    </submittedName>
</protein>
<comment type="caution">
    <text evidence="1">The sequence shown here is derived from an EMBL/GenBank/DDBJ whole genome shotgun (WGS) entry which is preliminary data.</text>
</comment>
<dbReference type="InterPro" id="IPR006813">
    <property type="entry name" value="Glyco_trans_17"/>
</dbReference>
<sequence length="394" mass="44723">MALGTRQLLRGLRVAAVFVVVWLVLRATTTTDGLSSATSIPLWPARGGGNGDDTDADLCRPHGWAPFRPASPDHPRKVYDLLMFNTELDHLEIRLNTTYAEVDYFVLVESSKTFTGLDKPLTLHANLASRFRRYLPKIIYHEISYPPGFAPRTPWDMEDHQRNAMLTQVFPRLRGAQAPRAGDVLVVSDLDEMPRPSTLRLLRACRFPRRLTLASRFYYYSFQWLHRGPEWPHPQATYYQGLADSPSSNPSSGGLLATLLARLPFLRGRPGTTLLPNDLRIADGGVWPFREWEKGVLANASWHCSSCFARVGELLDKMAAFSHTSMNAAPFRDRARIVDRVRQGKDLWDRPGQEYERVEGNGDVPRFVLENKGRFGYMLDRDGRDAGFVDYEEE</sequence>
<accession>A0AAN6RS33</accession>
<dbReference type="EMBL" id="MU855644">
    <property type="protein sequence ID" value="KAK3900724.1"/>
    <property type="molecule type" value="Genomic_DNA"/>
</dbReference>
<dbReference type="PANTHER" id="PTHR12224:SF0">
    <property type="entry name" value="BETA-1,4-MANNOSYL-GLYCOPROTEIN 4-BETA-N-ACETYLGLUCOSAMINYLTRANSFERASE"/>
    <property type="match status" value="1"/>
</dbReference>
<reference evidence="1" key="2">
    <citation type="submission" date="2023-05" db="EMBL/GenBank/DDBJ databases">
        <authorList>
            <consortium name="Lawrence Berkeley National Laboratory"/>
            <person name="Steindorff A."/>
            <person name="Hensen N."/>
            <person name="Bonometti L."/>
            <person name="Westerberg I."/>
            <person name="Brannstrom I.O."/>
            <person name="Guillou S."/>
            <person name="Cros-Aarteil S."/>
            <person name="Calhoun S."/>
            <person name="Haridas S."/>
            <person name="Kuo A."/>
            <person name="Mondo S."/>
            <person name="Pangilinan J."/>
            <person name="Riley R."/>
            <person name="Labutti K."/>
            <person name="Andreopoulos B."/>
            <person name="Lipzen A."/>
            <person name="Chen C."/>
            <person name="Yanf M."/>
            <person name="Daum C."/>
            <person name="Ng V."/>
            <person name="Clum A."/>
            <person name="Ohm R."/>
            <person name="Martin F."/>
            <person name="Silar P."/>
            <person name="Natvig D."/>
            <person name="Lalanne C."/>
            <person name="Gautier V."/>
            <person name="Ament-Velasquez S.L."/>
            <person name="Kruys A."/>
            <person name="Hutchinson M.I."/>
            <person name="Powell A.J."/>
            <person name="Barry K."/>
            <person name="Miller A.N."/>
            <person name="Grigoriev I.V."/>
            <person name="Debuchy R."/>
            <person name="Gladieux P."/>
            <person name="Thoren M.H."/>
            <person name="Johannesson H."/>
        </authorList>
    </citation>
    <scope>NUCLEOTIDE SEQUENCE</scope>
    <source>
        <strain evidence="1">CBS 103.79</strain>
    </source>
</reference>